<dbReference type="InterPro" id="IPR036390">
    <property type="entry name" value="WH_DNA-bd_sf"/>
</dbReference>
<dbReference type="GO" id="GO:0008168">
    <property type="term" value="F:methyltransferase activity"/>
    <property type="evidence" value="ECO:0007669"/>
    <property type="project" value="UniProtKB-KW"/>
</dbReference>
<dbReference type="PANTHER" id="PTHR45128">
    <property type="entry name" value="METHYLTRANSFERASE TYPE 11"/>
    <property type="match status" value="1"/>
</dbReference>
<accession>A0A654M9N9</accession>
<dbReference type="SUPFAM" id="SSF46785">
    <property type="entry name" value="Winged helix' DNA-binding domain"/>
    <property type="match status" value="1"/>
</dbReference>
<dbReference type="Proteomes" id="UP000058925">
    <property type="component" value="Chromosome"/>
</dbReference>
<dbReference type="Pfam" id="PF21320">
    <property type="entry name" value="WHD_Rv2258c"/>
    <property type="match status" value="1"/>
</dbReference>
<dbReference type="RefSeq" id="WP_196815525.1">
    <property type="nucleotide sequence ID" value="NZ_CP012850.1"/>
</dbReference>
<name>A0A654M9N9_9ARCH</name>
<evidence type="ECO:0000313" key="3">
    <source>
        <dbReference type="EMBL" id="ALI36212.1"/>
    </source>
</evidence>
<dbReference type="Gene3D" id="1.10.10.10">
    <property type="entry name" value="Winged helix-like DNA-binding domain superfamily/Winged helix DNA-binding domain"/>
    <property type="match status" value="1"/>
</dbReference>
<keyword evidence="4" id="KW-1185">Reference proteome</keyword>
<dbReference type="AlphaFoldDB" id="A0A654M9N9"/>
<proteinExistence type="predicted"/>
<gene>
    <name evidence="3" type="ORF">NMY3_02010</name>
</gene>
<dbReference type="InterPro" id="IPR053173">
    <property type="entry name" value="SAM-binding_MTase"/>
</dbReference>
<evidence type="ECO:0000313" key="4">
    <source>
        <dbReference type="Proteomes" id="UP000058925"/>
    </source>
</evidence>
<dbReference type="InterPro" id="IPR025714">
    <property type="entry name" value="Methyltranfer_dom"/>
</dbReference>
<organism evidence="3 4">
    <name type="scientific">Candidatus Nitrosocosmicus oleophilus</name>
    <dbReference type="NCBI Taxonomy" id="1353260"/>
    <lineage>
        <taxon>Archaea</taxon>
        <taxon>Nitrososphaerota</taxon>
        <taxon>Nitrososphaeria</taxon>
        <taxon>Nitrososphaerales</taxon>
        <taxon>Nitrososphaeraceae</taxon>
        <taxon>Candidatus Nitrosocosmicus</taxon>
    </lineage>
</organism>
<dbReference type="Gene3D" id="3.40.50.150">
    <property type="entry name" value="Vaccinia Virus protein VP39"/>
    <property type="match status" value="1"/>
</dbReference>
<keyword evidence="3" id="KW-0808">Transferase</keyword>
<feature type="domain" description="Methyltransferase" evidence="1">
    <location>
        <begin position="177"/>
        <end position="294"/>
    </location>
</feature>
<dbReference type="InterPro" id="IPR029063">
    <property type="entry name" value="SAM-dependent_MTases_sf"/>
</dbReference>
<dbReference type="EMBL" id="CP012850">
    <property type="protein sequence ID" value="ALI36212.1"/>
    <property type="molecule type" value="Genomic_DNA"/>
</dbReference>
<dbReference type="KEGG" id="taa:NMY3_02010"/>
<sequence length="361" mass="39994">MEQKSVFDNAKAEAFAGKLLEILNGGCLSLLISIGHKTGLFDTLSGLQNPSTSEEIAKKANLNERYVREWLGGMVVGGIVEYFPNEKTYQLPQEHSAFTTRAAGIDNLALFSQYVSLMGLVEDKIVNCFRNGGGVPYSEYPDFQSLQAEETSRVFDFRLIDQILPLAGKDMIDKLRSGAFVLEVGCGRGHALNLMAKAYPNSKFFGYDFSEEGVEAGIKESKEMNLTNVEFEVKDVNTLTDTNKYDLAMAFDTIHDQAHPTTVLSKIYEALKLDGTFLMQDIAASSNIEENIQNPLAPTLYTFSTMHCMTVSLAQDGDGLGTVWGRQMAEQKLREVGFSGPIDVKQIEGDILNYYYVVKKT</sequence>
<reference evidence="4" key="1">
    <citation type="submission" date="2015-10" db="EMBL/GenBank/DDBJ databases">
        <title>Niche specialization of a soil ammonia-oxidizing archaeon, Candidatus Nitrosocosmicus oleophilus.</title>
        <authorList>
            <person name="Jung M.-Y."/>
            <person name="Rhee S.-K."/>
        </authorList>
    </citation>
    <scope>NUCLEOTIDE SEQUENCE [LARGE SCALE GENOMIC DNA]</scope>
    <source>
        <strain evidence="4">MY3</strain>
    </source>
</reference>
<dbReference type="Pfam" id="PF13847">
    <property type="entry name" value="Methyltransf_31"/>
    <property type="match status" value="1"/>
</dbReference>
<protein>
    <submittedName>
        <fullName evidence="3">tRNA (Guanine-N(7)-)-methyltransferase</fullName>
    </submittedName>
</protein>
<dbReference type="CDD" id="cd02440">
    <property type="entry name" value="AdoMet_MTases"/>
    <property type="match status" value="1"/>
</dbReference>
<feature type="domain" description="S-adenosylmethionine-dependent methyltransferase Rv2258c-like winged HTH" evidence="2">
    <location>
        <begin position="27"/>
        <end position="101"/>
    </location>
</feature>
<dbReference type="PANTHER" id="PTHR45128:SF1">
    <property type="entry name" value="S-ADENOSYLMETHIONINE-DEPENDENT METHYLTRANSFERASE RV2258C"/>
    <property type="match status" value="1"/>
</dbReference>
<dbReference type="OrthoDB" id="8915at2157"/>
<dbReference type="SUPFAM" id="SSF53335">
    <property type="entry name" value="S-adenosyl-L-methionine-dependent methyltransferases"/>
    <property type="match status" value="1"/>
</dbReference>
<dbReference type="GO" id="GO:0032259">
    <property type="term" value="P:methylation"/>
    <property type="evidence" value="ECO:0007669"/>
    <property type="project" value="UniProtKB-KW"/>
</dbReference>
<dbReference type="InterPro" id="IPR036388">
    <property type="entry name" value="WH-like_DNA-bd_sf"/>
</dbReference>
<keyword evidence="3" id="KW-0489">Methyltransferase</keyword>
<evidence type="ECO:0000259" key="1">
    <source>
        <dbReference type="Pfam" id="PF13847"/>
    </source>
</evidence>
<dbReference type="GeneID" id="60421993"/>
<evidence type="ECO:0000259" key="2">
    <source>
        <dbReference type="Pfam" id="PF21320"/>
    </source>
</evidence>
<dbReference type="InterPro" id="IPR048711">
    <property type="entry name" value="WHD_Rv2258c"/>
</dbReference>